<proteinExistence type="predicted"/>
<organism evidence="1 2">
    <name type="scientific">Coniosporium uncinatum</name>
    <dbReference type="NCBI Taxonomy" id="93489"/>
    <lineage>
        <taxon>Eukaryota</taxon>
        <taxon>Fungi</taxon>
        <taxon>Dikarya</taxon>
        <taxon>Ascomycota</taxon>
        <taxon>Pezizomycotina</taxon>
        <taxon>Dothideomycetes</taxon>
        <taxon>Dothideomycetes incertae sedis</taxon>
        <taxon>Coniosporium</taxon>
    </lineage>
</organism>
<comment type="caution">
    <text evidence="1">The sequence shown here is derived from an EMBL/GenBank/DDBJ whole genome shotgun (WGS) entry which is preliminary data.</text>
</comment>
<name>A0ACC3DDB9_9PEZI</name>
<reference evidence="1" key="1">
    <citation type="submission" date="2024-09" db="EMBL/GenBank/DDBJ databases">
        <title>Black Yeasts Isolated from many extreme environments.</title>
        <authorList>
            <person name="Coleine C."/>
            <person name="Stajich J.E."/>
            <person name="Selbmann L."/>
        </authorList>
    </citation>
    <scope>NUCLEOTIDE SEQUENCE</scope>
    <source>
        <strain evidence="1">CCFEE 5737</strain>
    </source>
</reference>
<evidence type="ECO:0000313" key="1">
    <source>
        <dbReference type="EMBL" id="KAK3065563.1"/>
    </source>
</evidence>
<dbReference type="EMBL" id="JAWDJW010006334">
    <property type="protein sequence ID" value="KAK3065563.1"/>
    <property type="molecule type" value="Genomic_DNA"/>
</dbReference>
<evidence type="ECO:0000313" key="2">
    <source>
        <dbReference type="Proteomes" id="UP001186974"/>
    </source>
</evidence>
<keyword evidence="2" id="KW-1185">Reference proteome</keyword>
<protein>
    <submittedName>
        <fullName evidence="1">Cell death protease</fullName>
    </submittedName>
</protein>
<gene>
    <name evidence="1" type="primary">KEX1</name>
    <name evidence="1" type="ORF">LTS18_000040</name>
</gene>
<keyword evidence="1" id="KW-0378">Hydrolase</keyword>
<accession>A0ACC3DDB9</accession>
<dbReference type="Proteomes" id="UP001186974">
    <property type="component" value="Unassembled WGS sequence"/>
</dbReference>
<sequence length="531" mass="59216">MEIGPYRVGTGGKLSYNDGSWDEFANVLFVDNPVGTGFSYVDTNSFLHELDEMADQFIVFLEKFFALFPDYMHDDLYIAGESYAGMHIPYIAKHILERNKNGAKEPWNLKGLLIGNGWTSPTDQYLSYLPFAYKMGLIQGGSDGAKQVESQQAVCVKALDQGGKDHVETSVCEDILQEILRVSQKKENGQARCVNMYDVRKTDTYPSCGMNWPPDLENVTPYLRRADVVSALHVDADKKTGWTECNGAVGSQFKARNSAPAVKLLPDLLAQVPVMLFSGDQDMICNHLGTEELINNLSFNGGKGFELSPGTWAPRRAWTFEGESAGIWQEARNLTYVVFYNSSHMVPFDYPRRTRDMLDRFMGVDIASIGGKPTDSRIDGEKGPQTSVGGHPNSTIAEEEEAKKLKEATWRAYYKSGEVALVVVLLLAGVGGWYVWRDRRRRQGYKTLFGNESSTAGLGNPAFKRNGRNMDVEAAEFDENELDDLGEDSDDDRQRKERDRDAEMSRERYSLGGDSDEDGPPKKGANGHSKS</sequence>
<keyword evidence="1" id="KW-0645">Protease</keyword>